<dbReference type="EMBL" id="JYNV01000148">
    <property type="protein sequence ID" value="KZM24907.1"/>
    <property type="molecule type" value="Genomic_DNA"/>
</dbReference>
<dbReference type="PROSITE" id="PS50908">
    <property type="entry name" value="RWD"/>
    <property type="match status" value="1"/>
</dbReference>
<evidence type="ECO:0000313" key="1">
    <source>
        <dbReference type="EMBL" id="KZM24907.1"/>
    </source>
</evidence>
<keyword evidence="2" id="KW-1185">Reference proteome</keyword>
<dbReference type="SUPFAM" id="SSF54495">
    <property type="entry name" value="UBC-like"/>
    <property type="match status" value="1"/>
</dbReference>
<proteinExistence type="predicted"/>
<dbReference type="OrthoDB" id="1431934at2759"/>
<dbReference type="InterPro" id="IPR006575">
    <property type="entry name" value="RWD_dom"/>
</dbReference>
<dbReference type="Pfam" id="PF05773">
    <property type="entry name" value="RWD"/>
    <property type="match status" value="1"/>
</dbReference>
<dbReference type="Proteomes" id="UP000076837">
    <property type="component" value="Unassembled WGS sequence"/>
</dbReference>
<organism evidence="1 2">
    <name type="scientific">Didymella rabiei</name>
    <name type="common">Chickpea ascochyta blight fungus</name>
    <name type="synonym">Mycosphaerella rabiei</name>
    <dbReference type="NCBI Taxonomy" id="5454"/>
    <lineage>
        <taxon>Eukaryota</taxon>
        <taxon>Fungi</taxon>
        <taxon>Dikarya</taxon>
        <taxon>Ascomycota</taxon>
        <taxon>Pezizomycotina</taxon>
        <taxon>Dothideomycetes</taxon>
        <taxon>Pleosporomycetidae</taxon>
        <taxon>Pleosporales</taxon>
        <taxon>Pleosporineae</taxon>
        <taxon>Didymellaceae</taxon>
        <taxon>Ascochyta</taxon>
    </lineage>
</organism>
<dbReference type="STRING" id="5454.A0A163GLB0"/>
<dbReference type="Gene3D" id="3.10.110.10">
    <property type="entry name" value="Ubiquitin Conjugating Enzyme"/>
    <property type="match status" value="1"/>
</dbReference>
<sequence length="145" mass="16309">MTEVGNERAAELETLGAICADNLVVQKGYSGYIEIPVALQTPLQLFRTGQGKEEHGISQLPPIRVCFDFPENYPTATAHRVQLKSCWLPDGEIQDLQAVFFTLWEEYGHAEILYAYINYIQECAELAFGLECLDVVDDLLPQLLD</sequence>
<comment type="caution">
    <text evidence="1">The sequence shown here is derived from an EMBL/GenBank/DDBJ whole genome shotgun (WGS) entry which is preliminary data.</text>
</comment>
<dbReference type="SMART" id="SM00591">
    <property type="entry name" value="RWD"/>
    <property type="match status" value="1"/>
</dbReference>
<name>A0A163GLB0_DIDRA</name>
<evidence type="ECO:0000313" key="2">
    <source>
        <dbReference type="Proteomes" id="UP000076837"/>
    </source>
</evidence>
<accession>A0A163GLB0</accession>
<dbReference type="InterPro" id="IPR016135">
    <property type="entry name" value="UBQ-conjugating_enzyme/RWD"/>
</dbReference>
<protein>
    <submittedName>
        <fullName evidence="1">Zinc ion binding</fullName>
    </submittedName>
</protein>
<dbReference type="AlphaFoldDB" id="A0A163GLB0"/>
<dbReference type="CDD" id="cd23820">
    <property type="entry name" value="RWD_RNF14"/>
    <property type="match status" value="1"/>
</dbReference>
<reference evidence="1 2" key="1">
    <citation type="journal article" date="2016" name="Sci. Rep.">
        <title>Draft genome sequencing and secretome analysis of fungal phytopathogen Ascochyta rabiei provides insight into the necrotrophic effector repertoire.</title>
        <authorList>
            <person name="Verma S."/>
            <person name="Gazara R.K."/>
            <person name="Nizam S."/>
            <person name="Parween S."/>
            <person name="Chattopadhyay D."/>
            <person name="Verma P.K."/>
        </authorList>
    </citation>
    <scope>NUCLEOTIDE SEQUENCE [LARGE SCALE GENOMIC DNA]</scope>
    <source>
        <strain evidence="1 2">ArDII</strain>
    </source>
</reference>
<gene>
    <name evidence="1" type="ORF">ST47_g3938</name>
</gene>